<gene>
    <name evidence="2" type="ORF">J3D65DRAFT_634718</name>
</gene>
<dbReference type="EMBL" id="JBBPEH010000010">
    <property type="protein sequence ID" value="KAK7533201.1"/>
    <property type="molecule type" value="Genomic_DNA"/>
</dbReference>
<evidence type="ECO:0000256" key="1">
    <source>
        <dbReference type="SAM" id="MobiDB-lite"/>
    </source>
</evidence>
<proteinExistence type="predicted"/>
<sequence>MCTSHLHRRRLRPKVSPSRASALHLHDTTQQQDRREREKSDASHLSTHLVKPTKQARRLQIHRWCCAPPRAASPSAAFPIVTLHRRLSTSTACTLFVCSSMHRRVSLQTGSARPVVPSADHQLGTWSRVRHAERQTIENDKRQGCAGLHGVPTRSSFAGTGDGGGAASRGCPEHPLQRFAVARRSLTLVDDVRPPPYHLLCYLCSLLLPDGATADAADASFSASAAELSAT</sequence>
<reference evidence="2 3" key="1">
    <citation type="submission" date="2024-04" db="EMBL/GenBank/DDBJ databases">
        <title>Phyllosticta paracitricarpa is synonymous to the EU quarantine fungus P. citricarpa based on phylogenomic analyses.</title>
        <authorList>
            <consortium name="Lawrence Berkeley National Laboratory"/>
            <person name="Van ingen-buijs V.A."/>
            <person name="Van westerhoven A.C."/>
            <person name="Haridas S."/>
            <person name="Skiadas P."/>
            <person name="Martin F."/>
            <person name="Groenewald J.Z."/>
            <person name="Crous P.W."/>
            <person name="Seidl M.F."/>
        </authorList>
    </citation>
    <scope>NUCLEOTIDE SEQUENCE [LARGE SCALE GENOMIC DNA]</scope>
    <source>
        <strain evidence="2 3">CPC 17464</strain>
    </source>
</reference>
<feature type="compositionally biased region" description="Basic residues" evidence="1">
    <location>
        <begin position="1"/>
        <end position="13"/>
    </location>
</feature>
<comment type="caution">
    <text evidence="2">The sequence shown here is derived from an EMBL/GenBank/DDBJ whole genome shotgun (WGS) entry which is preliminary data.</text>
</comment>
<evidence type="ECO:0000313" key="3">
    <source>
        <dbReference type="Proteomes" id="UP001360953"/>
    </source>
</evidence>
<dbReference type="Proteomes" id="UP001360953">
    <property type="component" value="Unassembled WGS sequence"/>
</dbReference>
<protein>
    <submittedName>
        <fullName evidence="2">Uncharacterized protein</fullName>
    </submittedName>
</protein>
<feature type="compositionally biased region" description="Basic and acidic residues" evidence="1">
    <location>
        <begin position="24"/>
        <end position="42"/>
    </location>
</feature>
<organism evidence="2 3">
    <name type="scientific">Phyllosticta citribraziliensis</name>
    <dbReference type="NCBI Taxonomy" id="989973"/>
    <lineage>
        <taxon>Eukaryota</taxon>
        <taxon>Fungi</taxon>
        <taxon>Dikarya</taxon>
        <taxon>Ascomycota</taxon>
        <taxon>Pezizomycotina</taxon>
        <taxon>Dothideomycetes</taxon>
        <taxon>Dothideomycetes incertae sedis</taxon>
        <taxon>Botryosphaeriales</taxon>
        <taxon>Phyllostictaceae</taxon>
        <taxon>Phyllosticta</taxon>
    </lineage>
</organism>
<feature type="region of interest" description="Disordered" evidence="1">
    <location>
        <begin position="1"/>
        <end position="54"/>
    </location>
</feature>
<accession>A0ABR1LD95</accession>
<name>A0ABR1LD95_9PEZI</name>
<keyword evidence="3" id="KW-1185">Reference proteome</keyword>
<dbReference type="GeneID" id="92034158"/>
<evidence type="ECO:0000313" key="2">
    <source>
        <dbReference type="EMBL" id="KAK7533201.1"/>
    </source>
</evidence>
<dbReference type="RefSeq" id="XP_066652594.1">
    <property type="nucleotide sequence ID" value="XM_066801252.1"/>
</dbReference>